<dbReference type="Proteomes" id="UP000007029">
    <property type="component" value="Chromosome"/>
</dbReference>
<evidence type="ECO:0000313" key="2">
    <source>
        <dbReference type="Proteomes" id="UP000007029"/>
    </source>
</evidence>
<dbReference type="HOGENOM" id="CLU_3140205_0_0_5"/>
<protein>
    <submittedName>
        <fullName evidence="1">Uncharacterized protein</fullName>
    </submittedName>
</protein>
<accession>Q161M2</accession>
<gene>
    <name evidence="1" type="ordered locus">RD1_3859</name>
</gene>
<evidence type="ECO:0000313" key="1">
    <source>
        <dbReference type="EMBL" id="ABG33321.1"/>
    </source>
</evidence>
<dbReference type="AlphaFoldDB" id="Q161M2"/>
<reference evidence="1 2" key="1">
    <citation type="journal article" date="2007" name="J. Bacteriol.">
        <title>The complete genome sequence of Roseobacter denitrificans reveals a mixotrophic rather than photosynthetic metabolism.</title>
        <authorList>
            <person name="Swingley W.D."/>
            <person name="Sadekar S."/>
            <person name="Mastrian S.D."/>
            <person name="Matthies H.J."/>
            <person name="Hao J."/>
            <person name="Ramos H."/>
            <person name="Acharya C.R."/>
            <person name="Conrad A.L."/>
            <person name="Taylor H.L."/>
            <person name="Dejesa L.C."/>
            <person name="Shah M.K."/>
            <person name="O'huallachain M.E."/>
            <person name="Lince M.T."/>
            <person name="Blankenship R.E."/>
            <person name="Beatty J.T."/>
            <person name="Touchman J.W."/>
        </authorList>
    </citation>
    <scope>NUCLEOTIDE SEQUENCE [LARGE SCALE GENOMIC DNA]</scope>
    <source>
        <strain evidence="2">ATCC 33942 / OCh 114</strain>
    </source>
</reference>
<name>Q161M2_ROSDO</name>
<sequence>MMGAIDRPRVLWTNAVMGFAHCARGAQNSRAAEDRATQAVMQRKRLRIC</sequence>
<keyword evidence="2" id="KW-1185">Reference proteome</keyword>
<proteinExistence type="predicted"/>
<dbReference type="EMBL" id="CP000362">
    <property type="protein sequence ID" value="ABG33321.1"/>
    <property type="molecule type" value="Genomic_DNA"/>
</dbReference>
<dbReference type="STRING" id="375451.RD1_3859"/>
<organism evidence="1 2">
    <name type="scientific">Roseobacter denitrificans (strain ATCC 33942 / OCh 114)</name>
    <name type="common">Erythrobacter sp. (strain OCh 114)</name>
    <name type="synonym">Roseobacter denitrificans</name>
    <dbReference type="NCBI Taxonomy" id="375451"/>
    <lineage>
        <taxon>Bacteria</taxon>
        <taxon>Pseudomonadati</taxon>
        <taxon>Pseudomonadota</taxon>
        <taxon>Alphaproteobacteria</taxon>
        <taxon>Rhodobacterales</taxon>
        <taxon>Roseobacteraceae</taxon>
        <taxon>Roseobacter</taxon>
    </lineage>
</organism>
<dbReference type="KEGG" id="rde:RD1_3859"/>